<keyword evidence="3 13" id="KW-0813">Transport</keyword>
<evidence type="ECO:0000313" key="16">
    <source>
        <dbReference type="WBParaSite" id="nRc.2.0.1.t26020-RA"/>
    </source>
</evidence>
<evidence type="ECO:0000256" key="9">
    <source>
        <dbReference type="ARBA" id="ARBA00023136"/>
    </source>
</evidence>
<comment type="similarity">
    <text evidence="2 13">Belongs to the amiloride-sensitive sodium channel (TC 1.A.6) family.</text>
</comment>
<evidence type="ECO:0000256" key="10">
    <source>
        <dbReference type="ARBA" id="ARBA00023180"/>
    </source>
</evidence>
<sequence length="126" mass="14142">MVSLSGIGRGSNINIFKNKLSNKHLKLSRCCHCLLVSTLILFSLAITAGNIKLYFSNAIKNKIITNVVKQLEFPSITICNQLIAKRVPTCEIPASGYFWRYFSLSPKLEGGFWSKKFADERPADNE</sequence>
<evidence type="ECO:0000256" key="2">
    <source>
        <dbReference type="ARBA" id="ARBA00007193"/>
    </source>
</evidence>
<keyword evidence="4 13" id="KW-0894">Sodium channel</keyword>
<keyword evidence="12 13" id="KW-0407">Ion channel</keyword>
<keyword evidence="15" id="KW-1185">Reference proteome</keyword>
<accession>A0A915JIQ0</accession>
<proteinExistence type="inferred from homology"/>
<keyword evidence="11 13" id="KW-0739">Sodium transport</keyword>
<organism evidence="15 16">
    <name type="scientific">Romanomermis culicivorax</name>
    <name type="common">Nematode worm</name>
    <dbReference type="NCBI Taxonomy" id="13658"/>
    <lineage>
        <taxon>Eukaryota</taxon>
        <taxon>Metazoa</taxon>
        <taxon>Ecdysozoa</taxon>
        <taxon>Nematoda</taxon>
        <taxon>Enoplea</taxon>
        <taxon>Dorylaimia</taxon>
        <taxon>Mermithida</taxon>
        <taxon>Mermithoidea</taxon>
        <taxon>Mermithidae</taxon>
        <taxon>Romanomermis</taxon>
    </lineage>
</organism>
<dbReference type="Pfam" id="PF00858">
    <property type="entry name" value="ASC"/>
    <property type="match status" value="1"/>
</dbReference>
<evidence type="ECO:0000256" key="4">
    <source>
        <dbReference type="ARBA" id="ARBA00022461"/>
    </source>
</evidence>
<evidence type="ECO:0000256" key="3">
    <source>
        <dbReference type="ARBA" id="ARBA00022448"/>
    </source>
</evidence>
<dbReference type="AlphaFoldDB" id="A0A915JIQ0"/>
<evidence type="ECO:0000256" key="12">
    <source>
        <dbReference type="ARBA" id="ARBA00023303"/>
    </source>
</evidence>
<reference evidence="16" key="1">
    <citation type="submission" date="2022-11" db="UniProtKB">
        <authorList>
            <consortium name="WormBaseParasite"/>
        </authorList>
    </citation>
    <scope>IDENTIFICATION</scope>
</reference>
<evidence type="ECO:0000313" key="15">
    <source>
        <dbReference type="Proteomes" id="UP000887565"/>
    </source>
</evidence>
<keyword evidence="9 14" id="KW-0472">Membrane</keyword>
<dbReference type="Proteomes" id="UP000887565">
    <property type="component" value="Unplaced"/>
</dbReference>
<feature type="transmembrane region" description="Helical" evidence="14">
    <location>
        <begin position="33"/>
        <end position="55"/>
    </location>
</feature>
<dbReference type="GO" id="GO:0005272">
    <property type="term" value="F:sodium channel activity"/>
    <property type="evidence" value="ECO:0007669"/>
    <property type="project" value="UniProtKB-KW"/>
</dbReference>
<comment type="subcellular location">
    <subcellularLocation>
        <location evidence="1">Membrane</location>
        <topology evidence="1">Multi-pass membrane protein</topology>
    </subcellularLocation>
</comment>
<protein>
    <submittedName>
        <fullName evidence="16">Uncharacterized protein</fullName>
    </submittedName>
</protein>
<dbReference type="WBParaSite" id="nRc.2.0.1.t26020-RA">
    <property type="protein sequence ID" value="nRc.2.0.1.t26020-RA"/>
    <property type="gene ID" value="nRc.2.0.1.g26020"/>
</dbReference>
<name>A0A915JIQ0_ROMCU</name>
<evidence type="ECO:0000256" key="5">
    <source>
        <dbReference type="ARBA" id="ARBA00022692"/>
    </source>
</evidence>
<evidence type="ECO:0000256" key="13">
    <source>
        <dbReference type="RuleBase" id="RU000679"/>
    </source>
</evidence>
<evidence type="ECO:0000256" key="7">
    <source>
        <dbReference type="ARBA" id="ARBA00023053"/>
    </source>
</evidence>
<dbReference type="InterPro" id="IPR001873">
    <property type="entry name" value="ENaC"/>
</dbReference>
<evidence type="ECO:0000256" key="11">
    <source>
        <dbReference type="ARBA" id="ARBA00023201"/>
    </source>
</evidence>
<keyword evidence="5 13" id="KW-0812">Transmembrane</keyword>
<evidence type="ECO:0000256" key="8">
    <source>
        <dbReference type="ARBA" id="ARBA00023065"/>
    </source>
</evidence>
<dbReference type="GO" id="GO:0016020">
    <property type="term" value="C:membrane"/>
    <property type="evidence" value="ECO:0007669"/>
    <property type="project" value="UniProtKB-SubCell"/>
</dbReference>
<keyword evidence="10" id="KW-0325">Glycoprotein</keyword>
<keyword evidence="8 13" id="KW-0406">Ion transport</keyword>
<evidence type="ECO:0000256" key="6">
    <source>
        <dbReference type="ARBA" id="ARBA00022989"/>
    </source>
</evidence>
<keyword evidence="6 14" id="KW-1133">Transmembrane helix</keyword>
<evidence type="ECO:0000256" key="1">
    <source>
        <dbReference type="ARBA" id="ARBA00004141"/>
    </source>
</evidence>
<evidence type="ECO:0000256" key="14">
    <source>
        <dbReference type="SAM" id="Phobius"/>
    </source>
</evidence>
<keyword evidence="7" id="KW-0915">Sodium</keyword>